<feature type="region of interest" description="Disordered" evidence="1">
    <location>
        <begin position="1"/>
        <end position="54"/>
    </location>
</feature>
<feature type="transmembrane region" description="Helical" evidence="2">
    <location>
        <begin position="140"/>
        <end position="159"/>
    </location>
</feature>
<dbReference type="SMART" id="SM00672">
    <property type="entry name" value="CAP10"/>
    <property type="match status" value="1"/>
</dbReference>
<feature type="compositionally biased region" description="Acidic residues" evidence="1">
    <location>
        <begin position="87"/>
        <end position="100"/>
    </location>
</feature>
<organism evidence="4 5">
    <name type="scientific">Kwoniella shivajii</name>
    <dbReference type="NCBI Taxonomy" id="564305"/>
    <lineage>
        <taxon>Eukaryota</taxon>
        <taxon>Fungi</taxon>
        <taxon>Dikarya</taxon>
        <taxon>Basidiomycota</taxon>
        <taxon>Agaricomycotina</taxon>
        <taxon>Tremellomycetes</taxon>
        <taxon>Tremellales</taxon>
        <taxon>Cryptococcaceae</taxon>
        <taxon>Kwoniella</taxon>
    </lineage>
</organism>
<dbReference type="PANTHER" id="PTHR12203">
    <property type="entry name" value="KDEL LYS-ASP-GLU-LEU CONTAINING - RELATED"/>
    <property type="match status" value="1"/>
</dbReference>
<dbReference type="Proteomes" id="UP001329825">
    <property type="component" value="Chromosome 11"/>
</dbReference>
<dbReference type="PANTHER" id="PTHR12203:SF118">
    <property type="entry name" value="BETA-1,2-XYLOSYLTRANSFERASE 1"/>
    <property type="match status" value="1"/>
</dbReference>
<evidence type="ECO:0000256" key="1">
    <source>
        <dbReference type="SAM" id="MobiDB-lite"/>
    </source>
</evidence>
<dbReference type="GeneID" id="87959627"/>
<dbReference type="Pfam" id="PF05686">
    <property type="entry name" value="Glyco_transf_90"/>
    <property type="match status" value="1"/>
</dbReference>
<keyword evidence="2" id="KW-0812">Transmembrane</keyword>
<evidence type="ECO:0000313" key="5">
    <source>
        <dbReference type="Proteomes" id="UP001329825"/>
    </source>
</evidence>
<accession>A0ABZ1DAN7</accession>
<sequence>MSLRPHTYSAPSVSPPTISRPLLPDSSSSITRHGDGKAQERHREQLLNYKRDPSKSRSVVSIRLANLQKIWAKADQRRNKSSHDRLEDGDEDEDDGEERDEISSGFKYRCKGKRRNWFSRYSVSRLHKRSLIVKVNNNKWILYIVGLFLLYLVIIKPILTFGSHGKSNSSKSKKHLGRSSVPRAPLPPAILSKKSNVIEHVINEDSGLLQVNPKSTVHPIYQLIRDARSKWDDKVSRQSKTLLDATKEYQTRYGRKPPKGFDKWWNYVVENDVLLPDEYDQINKDLYPFRALSPRDLNKRIKEASKLSDTYTLKMKRGSMRTNVFYSADIKGANERLEQQVELIKPITHMLPDMEVVWSIHDTPRTIIGWDHRRELSEHVEEDEWFHEDEEIDLTLSDWSSACPPKSPIKSFNPYYFTNPTSFLSSTTSNKRFISSHQNSMDICKNPNLIPIHGYLTNKKPFVNNLTPIFTLSKTNLHSDILGVPVEQWVEDSSSSSQDPVSSWENKQCDKLLWRGSNTGIVHSINTSWRNSHRTRLVSLTHYHDDDGSQYEDEDVNLSQNEKDKMMIEYIPPPKGLKIRAELEKSIQKQSLDEWNKQIMDLSFTGTPIQCDQDDGTCDDLLDEFSWVEHMSHEDEKKYKYILDVDGNAWSARFMRLLSSGSLILKATIMPEWWTDRIQAWVHYVPIQMDYSDLYDVMAFFHGTSSIPGESALAQDIAGSGLEWSSTYWRKEDMTAYMFRLYLEWGRLVHHNRKAMDFDYDPSMEKKRE</sequence>
<dbReference type="InterPro" id="IPR051091">
    <property type="entry name" value="O-Glucosyltr/Glycosyltrsf_90"/>
</dbReference>
<feature type="compositionally biased region" description="Basic and acidic residues" evidence="1">
    <location>
        <begin position="32"/>
        <end position="54"/>
    </location>
</feature>
<evidence type="ECO:0000256" key="2">
    <source>
        <dbReference type="SAM" id="Phobius"/>
    </source>
</evidence>
<dbReference type="InterPro" id="IPR006598">
    <property type="entry name" value="CAP10"/>
</dbReference>
<feature type="domain" description="Glycosyl transferase CAP10" evidence="3">
    <location>
        <begin position="438"/>
        <end position="752"/>
    </location>
</feature>
<proteinExistence type="predicted"/>
<evidence type="ECO:0000259" key="3">
    <source>
        <dbReference type="SMART" id="SM00672"/>
    </source>
</evidence>
<gene>
    <name evidence="4" type="ORF">IL334_007497</name>
</gene>
<dbReference type="EMBL" id="CP141891">
    <property type="protein sequence ID" value="WRT70499.1"/>
    <property type="molecule type" value="Genomic_DNA"/>
</dbReference>
<reference evidence="4 5" key="1">
    <citation type="submission" date="2024-01" db="EMBL/GenBank/DDBJ databases">
        <title>Comparative genomics of Cryptococcus and Kwoniella reveals pathogenesis evolution and contrasting modes of karyotype evolution via chromosome fusion or intercentromeric recombination.</title>
        <authorList>
            <person name="Coelho M.A."/>
            <person name="David-Palma M."/>
            <person name="Shea T."/>
            <person name="Bowers K."/>
            <person name="McGinley-Smith S."/>
            <person name="Mohammad A.W."/>
            <person name="Gnirke A."/>
            <person name="Yurkov A.M."/>
            <person name="Nowrousian M."/>
            <person name="Sun S."/>
            <person name="Cuomo C.A."/>
            <person name="Heitman J."/>
        </authorList>
    </citation>
    <scope>NUCLEOTIDE SEQUENCE [LARGE SCALE GENOMIC DNA]</scope>
    <source>
        <strain evidence="4">CBS 11374</strain>
    </source>
</reference>
<protein>
    <recommendedName>
        <fullName evidence="3">Glycosyl transferase CAP10 domain-containing protein</fullName>
    </recommendedName>
</protein>
<evidence type="ECO:0000313" key="4">
    <source>
        <dbReference type="EMBL" id="WRT70499.1"/>
    </source>
</evidence>
<keyword evidence="2" id="KW-0472">Membrane</keyword>
<keyword evidence="2" id="KW-1133">Transmembrane helix</keyword>
<feature type="region of interest" description="Disordered" evidence="1">
    <location>
        <begin position="78"/>
        <end position="102"/>
    </location>
</feature>
<feature type="region of interest" description="Disordered" evidence="1">
    <location>
        <begin position="164"/>
        <end position="188"/>
    </location>
</feature>
<keyword evidence="5" id="KW-1185">Reference proteome</keyword>
<name>A0ABZ1DAN7_9TREE</name>
<dbReference type="RefSeq" id="XP_062795238.1">
    <property type="nucleotide sequence ID" value="XM_062939187.1"/>
</dbReference>